<sequence length="178" mass="20280">MHNKLQHCAHTIIAAANCTQCNANEVEESTIINCWRKTGILPLLLDTEIEDATFAVQDFTDIEKDNVDELIIDLTTNLSDPTIEHQLNEFNNVNNSQIFTKDVLDKEQIVNIVLDEQWELEEGNTSDSDEEPPEIPVTEGLNGLKKIISFVEQQKSCDFNAEDLKVFRKYLTLIKKIC</sequence>
<dbReference type="EMBL" id="CAJVPY010003590">
    <property type="protein sequence ID" value="CAG8595711.1"/>
    <property type="molecule type" value="Genomic_DNA"/>
</dbReference>
<evidence type="ECO:0000313" key="2">
    <source>
        <dbReference type="Proteomes" id="UP000789405"/>
    </source>
</evidence>
<accession>A0A9N9GBZ7</accession>
<evidence type="ECO:0000313" key="1">
    <source>
        <dbReference type="EMBL" id="CAG8595711.1"/>
    </source>
</evidence>
<name>A0A9N9GBZ7_9GLOM</name>
<proteinExistence type="predicted"/>
<gene>
    <name evidence="1" type="ORF">DERYTH_LOCUS7382</name>
</gene>
<organism evidence="1 2">
    <name type="scientific">Dentiscutata erythropus</name>
    <dbReference type="NCBI Taxonomy" id="1348616"/>
    <lineage>
        <taxon>Eukaryota</taxon>
        <taxon>Fungi</taxon>
        <taxon>Fungi incertae sedis</taxon>
        <taxon>Mucoromycota</taxon>
        <taxon>Glomeromycotina</taxon>
        <taxon>Glomeromycetes</taxon>
        <taxon>Diversisporales</taxon>
        <taxon>Gigasporaceae</taxon>
        <taxon>Dentiscutata</taxon>
    </lineage>
</organism>
<protein>
    <submittedName>
        <fullName evidence="1">23439_t:CDS:1</fullName>
    </submittedName>
</protein>
<dbReference type="Proteomes" id="UP000789405">
    <property type="component" value="Unassembled WGS sequence"/>
</dbReference>
<dbReference type="AlphaFoldDB" id="A0A9N9GBZ7"/>
<reference evidence="1" key="1">
    <citation type="submission" date="2021-06" db="EMBL/GenBank/DDBJ databases">
        <authorList>
            <person name="Kallberg Y."/>
            <person name="Tangrot J."/>
            <person name="Rosling A."/>
        </authorList>
    </citation>
    <scope>NUCLEOTIDE SEQUENCE</scope>
    <source>
        <strain evidence="1">MA453B</strain>
    </source>
</reference>
<dbReference type="OrthoDB" id="2436443at2759"/>
<keyword evidence="2" id="KW-1185">Reference proteome</keyword>
<comment type="caution">
    <text evidence="1">The sequence shown here is derived from an EMBL/GenBank/DDBJ whole genome shotgun (WGS) entry which is preliminary data.</text>
</comment>